<evidence type="ECO:0000313" key="2">
    <source>
        <dbReference type="Proteomes" id="UP000201988"/>
    </source>
</evidence>
<dbReference type="SUPFAM" id="SSF101386">
    <property type="entry name" value="all-alpha NTP pyrophosphatases"/>
    <property type="match status" value="1"/>
</dbReference>
<proteinExistence type="predicted"/>
<dbReference type="Pfam" id="PF08761">
    <property type="entry name" value="dUTPase_2"/>
    <property type="match status" value="1"/>
</dbReference>
<reference evidence="2" key="1">
    <citation type="submission" date="2016-05" db="EMBL/GenBank/DDBJ databases">
        <authorList>
            <person name="Brouilette A.K."/>
            <person name="Todd E.A."/>
            <person name="Brooke A."/>
            <person name="Cochran E."/>
            <person name="Alali E.A."/>
            <person name="Alhouri R.A."/>
            <person name="Bannister J.W."/>
            <person name="Churchin D.C."/>
            <person name="Colclough C.L."/>
            <person name="Gibbs D.R."/>
            <person name="Graca A.E."/>
            <person name="Helton M.C."/>
            <person name="Hoerster J.O."/>
            <person name="Irvin A.N."/>
            <person name="Johnson S."/>
            <person name="Kasprzak M.L."/>
            <person name="Marchese A.R."/>
            <person name="Minahan N.T."/>
            <person name="Sauder A.B."/>
            <person name="Straub J.C."/>
            <person name="Torres C.T."/>
            <person name="Scott C.M."/>
            <person name="Temple L.M."/>
        </authorList>
    </citation>
    <scope>NUCLEOTIDE SEQUENCE [LARGE SCALE GENOMIC DNA]</scope>
</reference>
<keyword evidence="2" id="KW-1185">Reference proteome</keyword>
<dbReference type="InterPro" id="IPR014871">
    <property type="entry name" value="dUTPase/dCTP_pyrophosphatase"/>
</dbReference>
<dbReference type="Proteomes" id="UP000201988">
    <property type="component" value="Segment"/>
</dbReference>
<dbReference type="GeneID" id="29063913"/>
<evidence type="ECO:0000313" key="1">
    <source>
        <dbReference type="EMBL" id="ANT41203.1"/>
    </source>
</evidence>
<dbReference type="OrthoDB" id="24003at10239"/>
<name>A0A1B1PAL2_9CAUD</name>
<sequence length="160" mass="19195">MMMEAFSLQLEVDQNIKEKISKPFHDTLSERKIAFHVELGELANEIGFFKYWKKSHIKDHNRIKDEWSDCLAFLNSIAITYGFENELNDLDKIKYLVSLDKPEYYYYNLQYNKLYDYVDIECAYKDLYKLGLTLGYSLEDLFKAYELKCKENIRRAKEGY</sequence>
<dbReference type="EMBL" id="KX349901">
    <property type="protein sequence ID" value="ANT41203.1"/>
    <property type="molecule type" value="Genomic_DNA"/>
</dbReference>
<organism evidence="1 2">
    <name type="scientific">Bacillus phage Stitch</name>
    <dbReference type="NCBI Taxonomy" id="1874002"/>
    <lineage>
        <taxon>Viruses</taxon>
        <taxon>Duplodnaviria</taxon>
        <taxon>Heunggongvirae</taxon>
        <taxon>Uroviricota</taxon>
        <taxon>Caudoviricetes</taxon>
        <taxon>Salasmaviridae</taxon>
        <taxon>Northropvirinae</taxon>
        <taxon>Claudivirus</taxon>
        <taxon>Claudivirus stitch</taxon>
    </lineage>
</organism>
<accession>A0A1B1PAL2</accession>
<dbReference type="CDD" id="cd11527">
    <property type="entry name" value="NTP-PPase_dUTPase"/>
    <property type="match status" value="1"/>
</dbReference>
<dbReference type="RefSeq" id="YP_009281715.1">
    <property type="nucleotide sequence ID" value="NC_031032.1"/>
</dbReference>
<dbReference type="Gene3D" id="1.10.4010.10">
    <property type="entry name" value="Type II deoxyuridine triphosphatase"/>
    <property type="match status" value="1"/>
</dbReference>
<gene>
    <name evidence="1" type="ORF">STITCH_3</name>
</gene>
<dbReference type="KEGG" id="vg:29063913"/>
<protein>
    <submittedName>
        <fullName evidence="1">dUTPase</fullName>
    </submittedName>
</protein>